<organism evidence="2 3">
    <name type="scientific">Aphanomyces stellatus</name>
    <dbReference type="NCBI Taxonomy" id="120398"/>
    <lineage>
        <taxon>Eukaryota</taxon>
        <taxon>Sar</taxon>
        <taxon>Stramenopiles</taxon>
        <taxon>Oomycota</taxon>
        <taxon>Saprolegniomycetes</taxon>
        <taxon>Saprolegniales</taxon>
        <taxon>Verrucalvaceae</taxon>
        <taxon>Aphanomyces</taxon>
    </lineage>
</organism>
<dbReference type="AlphaFoldDB" id="A0A485KWM3"/>
<reference evidence="2 3" key="1">
    <citation type="submission" date="2019-03" db="EMBL/GenBank/DDBJ databases">
        <authorList>
            <person name="Gaulin E."/>
            <person name="Dumas B."/>
        </authorList>
    </citation>
    <scope>NUCLEOTIDE SEQUENCE [LARGE SCALE GENOMIC DNA]</scope>
    <source>
        <strain evidence="2">CBS 568.67</strain>
    </source>
</reference>
<gene>
    <name evidence="2" type="primary">Aste57867_12842</name>
    <name evidence="1" type="ORF">As57867_012794</name>
    <name evidence="2" type="ORF">ASTE57867_12842</name>
</gene>
<dbReference type="EMBL" id="VJMH01005403">
    <property type="protein sequence ID" value="KAF0696424.1"/>
    <property type="molecule type" value="Genomic_DNA"/>
</dbReference>
<evidence type="ECO:0000313" key="1">
    <source>
        <dbReference type="EMBL" id="KAF0696424.1"/>
    </source>
</evidence>
<evidence type="ECO:0000313" key="3">
    <source>
        <dbReference type="Proteomes" id="UP000332933"/>
    </source>
</evidence>
<keyword evidence="3" id="KW-1185">Reference proteome</keyword>
<evidence type="ECO:0000313" key="2">
    <source>
        <dbReference type="EMBL" id="VFT89689.1"/>
    </source>
</evidence>
<name>A0A485KWM3_9STRA</name>
<accession>A0A485KWM3</accession>
<sequence>MTIVTLSAGMIAKYMTILHLYVQNDYFWTHFNALGAQAFVADVFNRQLRNTTAPHDLGLFTIDASSEKDYPQSHTTVTVFNTDARRIAVEQLMDLRLAVAGLRRPKQRMPSRATVGLTLTTTNILLAKAKTTTFAATTQSFLTQVSDICGLNQDNSTIASCNVALVSAYTAFQAWPSASVPSIPTSLVSDILPLNISLMQYVSQNDLYSVLYKPLLDTKDPNWSFYGWLHLLDWLQGTREVVSFEGDANTFVLVSKQYEPDSFIADPLQTPTRFSNAIWLVMLCGASRGTHFSHCRTR</sequence>
<reference evidence="1" key="2">
    <citation type="submission" date="2019-06" db="EMBL/GenBank/DDBJ databases">
        <title>Genomics analysis of Aphanomyces spp. identifies a new class of oomycete effector associated with host adaptation.</title>
        <authorList>
            <person name="Gaulin E."/>
        </authorList>
    </citation>
    <scope>NUCLEOTIDE SEQUENCE</scope>
    <source>
        <strain evidence="1">CBS 578.67</strain>
    </source>
</reference>
<proteinExistence type="predicted"/>
<protein>
    <submittedName>
        <fullName evidence="2">Aste57867_12842 protein</fullName>
    </submittedName>
</protein>
<dbReference type="Proteomes" id="UP000332933">
    <property type="component" value="Unassembled WGS sequence"/>
</dbReference>
<dbReference type="EMBL" id="CAADRA010005424">
    <property type="protein sequence ID" value="VFT89689.1"/>
    <property type="molecule type" value="Genomic_DNA"/>
</dbReference>